<feature type="compositionally biased region" description="Basic and acidic residues" evidence="3">
    <location>
        <begin position="195"/>
        <end position="211"/>
    </location>
</feature>
<dbReference type="InterPro" id="IPR016135">
    <property type="entry name" value="UBQ-conjugating_enzyme/RWD"/>
</dbReference>
<feature type="compositionally biased region" description="Basic and acidic residues" evidence="3">
    <location>
        <begin position="221"/>
        <end position="261"/>
    </location>
</feature>
<evidence type="ECO:0000313" key="7">
    <source>
        <dbReference type="Proteomes" id="UP000614334"/>
    </source>
</evidence>
<evidence type="ECO:0000313" key="6">
    <source>
        <dbReference type="EMBL" id="KAF8757568.1"/>
    </source>
</evidence>
<feature type="compositionally biased region" description="Basic and acidic residues" evidence="3">
    <location>
        <begin position="326"/>
        <end position="339"/>
    </location>
</feature>
<dbReference type="Gene3D" id="3.10.110.10">
    <property type="entry name" value="Ubiquitin Conjugating Enzyme"/>
    <property type="match status" value="1"/>
</dbReference>
<dbReference type="CDD" id="cd23799">
    <property type="entry name" value="UBCc_UBE2J"/>
    <property type="match status" value="1"/>
</dbReference>
<organism evidence="6 7">
    <name type="scientific">Rhizoctonia solani</name>
    <dbReference type="NCBI Taxonomy" id="456999"/>
    <lineage>
        <taxon>Eukaryota</taxon>
        <taxon>Fungi</taxon>
        <taxon>Dikarya</taxon>
        <taxon>Basidiomycota</taxon>
        <taxon>Agaricomycotina</taxon>
        <taxon>Agaricomycetes</taxon>
        <taxon>Cantharellales</taxon>
        <taxon>Ceratobasidiaceae</taxon>
        <taxon>Rhizoctonia</taxon>
    </lineage>
</organism>
<feature type="domain" description="UBC core" evidence="5">
    <location>
        <begin position="450"/>
        <end position="600"/>
    </location>
</feature>
<dbReference type="PANTHER" id="PTHR24067">
    <property type="entry name" value="UBIQUITIN-CONJUGATING ENZYME E2"/>
    <property type="match status" value="1"/>
</dbReference>
<comment type="catalytic activity">
    <reaction evidence="1">
        <text>[protein]-peptidylproline (omega=180) = [protein]-peptidylproline (omega=0)</text>
        <dbReference type="Rhea" id="RHEA:16237"/>
        <dbReference type="Rhea" id="RHEA-COMP:10747"/>
        <dbReference type="Rhea" id="RHEA-COMP:10748"/>
        <dbReference type="ChEBI" id="CHEBI:83833"/>
        <dbReference type="ChEBI" id="CHEBI:83834"/>
        <dbReference type="EC" id="5.2.1.8"/>
    </reaction>
</comment>
<feature type="compositionally biased region" description="Acidic residues" evidence="3">
    <location>
        <begin position="313"/>
        <end position="325"/>
    </location>
</feature>
<dbReference type="PROSITE" id="PS50072">
    <property type="entry name" value="CSA_PPIASE_2"/>
    <property type="match status" value="1"/>
</dbReference>
<dbReference type="SMART" id="SM00212">
    <property type="entry name" value="UBCc"/>
    <property type="match status" value="1"/>
</dbReference>
<dbReference type="EMBL" id="JACYCF010000004">
    <property type="protein sequence ID" value="KAF8757568.1"/>
    <property type="molecule type" value="Genomic_DNA"/>
</dbReference>
<protein>
    <submittedName>
        <fullName evidence="6">UBC-like protein</fullName>
    </submittedName>
</protein>
<dbReference type="InterPro" id="IPR050113">
    <property type="entry name" value="Ub_conjugating_enzyme"/>
</dbReference>
<dbReference type="Proteomes" id="UP000614334">
    <property type="component" value="Unassembled WGS sequence"/>
</dbReference>
<comment type="caution">
    <text evidence="6">The sequence shown here is derived from an EMBL/GenBank/DDBJ whole genome shotgun (WGS) entry which is preliminary data.</text>
</comment>
<reference evidence="6" key="1">
    <citation type="submission" date="2020-09" db="EMBL/GenBank/DDBJ databases">
        <title>Comparative genome analyses of four rice-infecting Rhizoctonia solani isolates reveal extensive enrichment of homogalacturonan modification genes.</title>
        <authorList>
            <person name="Lee D.-Y."/>
            <person name="Jeon J."/>
            <person name="Kim K.-T."/>
            <person name="Cheong K."/>
            <person name="Song H."/>
            <person name="Choi G."/>
            <person name="Ko J."/>
            <person name="Opiyo S.O."/>
            <person name="Zuo S."/>
            <person name="Madhav S."/>
            <person name="Lee Y.-H."/>
            <person name="Wang G.-L."/>
        </authorList>
    </citation>
    <scope>NUCLEOTIDE SEQUENCE</scope>
    <source>
        <strain evidence="6">AG1-IA B2</strain>
    </source>
</reference>
<dbReference type="InterPro" id="IPR029000">
    <property type="entry name" value="Cyclophilin-like_dom_sf"/>
</dbReference>
<feature type="compositionally biased region" description="Basic and acidic residues" evidence="3">
    <location>
        <begin position="271"/>
        <end position="294"/>
    </location>
</feature>
<dbReference type="SUPFAM" id="SSF54495">
    <property type="entry name" value="UBC-like"/>
    <property type="match status" value="1"/>
</dbReference>
<dbReference type="InterPro" id="IPR002130">
    <property type="entry name" value="Cyclophilin-type_PPIase_dom"/>
</dbReference>
<dbReference type="Pfam" id="PF00160">
    <property type="entry name" value="Pro_isomerase"/>
    <property type="match status" value="1"/>
</dbReference>
<evidence type="ECO:0000259" key="4">
    <source>
        <dbReference type="PROSITE" id="PS50072"/>
    </source>
</evidence>
<feature type="domain" description="PPIase cyclophilin-type" evidence="4">
    <location>
        <begin position="1"/>
        <end position="131"/>
    </location>
</feature>
<dbReference type="Pfam" id="PF00179">
    <property type="entry name" value="UQ_con"/>
    <property type="match status" value="1"/>
</dbReference>
<feature type="region of interest" description="Disordered" evidence="3">
    <location>
        <begin position="375"/>
        <end position="396"/>
    </location>
</feature>
<name>A0A8H7IFB5_9AGAM</name>
<accession>A0A8H7IFB5</accession>
<evidence type="ECO:0000259" key="5">
    <source>
        <dbReference type="PROSITE" id="PS50127"/>
    </source>
</evidence>
<evidence type="ECO:0000256" key="1">
    <source>
        <dbReference type="ARBA" id="ARBA00000971"/>
    </source>
</evidence>
<sequence>MMNVPGFLVQTGDRTGTGAGGESFYGEVFEDEIHPRLRFPHRGLVAMANNGSKNTNDSQFFITLDVLKIGQAELGENERPLYPPKIKTVRIIDDPFGDIVPRITAAEKRAQQMARENAQRAREEAIRRKGAKKNVALLSFGDNAEAEDEPVIFTKKSLSRPDLVDNPDTRSAVAVLNHPNRAPSLQSRFLNLHKVEQDDSGSKKVDNKEGDLTSIRKKHKSEKDAKKQSEKTELEKMEEAVRKIARRHEDSDSENEREAKKPKGPSQLELELAKYKKGRGDGGKKGKGKGRDEGDLLAALSSFRGRLQKSLGDEDEDGDVGMEDGPESKEKAEGEHPEEVDNDSSWIGHKLKFAKDDGSETRRAEHEYEVIDPRARSSQAKMEERERKANKRSNIGQHSKKEGVSLYIGALFLMYFTSHNQLQIPRTLNSAQPQVLSPPPQGGISRSAPSLVLVLSKEFLEMQRSPPPFVWASPEEKNILHWNFIVRGPPDCPYAGGEYHGLISFPSDYPFKPPGIKMYTPSGRFQPDKKICFSMSDFHPGTWNPAWSVATICTGLLSFMLSDEMTTGSVTSTDTEKRDFAIRSHEWNRKQKRFRDAFPDYCGEVMKDLPNMGEKDRGTAEESATTEETLATAAIQAPVVRSSAPTVAKARTVPTPGAASAVVGQAVAPPSWRETIWERWRWGIFILLAVLVSRLSNV</sequence>
<keyword evidence="2" id="KW-0833">Ubl conjugation pathway</keyword>
<dbReference type="Gene3D" id="2.40.100.10">
    <property type="entry name" value="Cyclophilin-like"/>
    <property type="match status" value="1"/>
</dbReference>
<dbReference type="SUPFAM" id="SSF50891">
    <property type="entry name" value="Cyclophilin-like"/>
    <property type="match status" value="1"/>
</dbReference>
<feature type="compositionally biased region" description="Basic and acidic residues" evidence="3">
    <location>
        <begin position="375"/>
        <end position="387"/>
    </location>
</feature>
<gene>
    <name evidence="6" type="ORF">RHS01_03246</name>
</gene>
<dbReference type="InterPro" id="IPR000608">
    <property type="entry name" value="UBC"/>
</dbReference>
<feature type="region of interest" description="Disordered" evidence="3">
    <location>
        <begin position="195"/>
        <end position="343"/>
    </location>
</feature>
<evidence type="ECO:0000256" key="3">
    <source>
        <dbReference type="SAM" id="MobiDB-lite"/>
    </source>
</evidence>
<evidence type="ECO:0000256" key="2">
    <source>
        <dbReference type="ARBA" id="ARBA00022786"/>
    </source>
</evidence>
<dbReference type="GO" id="GO:0003755">
    <property type="term" value="F:peptidyl-prolyl cis-trans isomerase activity"/>
    <property type="evidence" value="ECO:0007669"/>
    <property type="project" value="UniProtKB-EC"/>
</dbReference>
<dbReference type="AlphaFoldDB" id="A0A8H7IFB5"/>
<proteinExistence type="predicted"/>
<dbReference type="PROSITE" id="PS50127">
    <property type="entry name" value="UBC_2"/>
    <property type="match status" value="1"/>
</dbReference>